<dbReference type="AlphaFoldDB" id="A0A9D5A7P4"/>
<dbReference type="Gramene" id="Psat06G0340200-T1">
    <property type="protein sequence ID" value="KAI5397568.1"/>
    <property type="gene ID" value="KIW84_063402"/>
</dbReference>
<evidence type="ECO:0000313" key="1">
    <source>
        <dbReference type="EMBL" id="KAI5397568.1"/>
    </source>
</evidence>
<dbReference type="Proteomes" id="UP001058974">
    <property type="component" value="Chromosome 6"/>
</dbReference>
<reference evidence="1 2" key="1">
    <citation type="journal article" date="2022" name="Nat. Genet.">
        <title>Improved pea reference genome and pan-genome highlight genomic features and evolutionary characteristics.</title>
        <authorList>
            <person name="Yang T."/>
            <person name="Liu R."/>
            <person name="Luo Y."/>
            <person name="Hu S."/>
            <person name="Wang D."/>
            <person name="Wang C."/>
            <person name="Pandey M.K."/>
            <person name="Ge S."/>
            <person name="Xu Q."/>
            <person name="Li N."/>
            <person name="Li G."/>
            <person name="Huang Y."/>
            <person name="Saxena R.K."/>
            <person name="Ji Y."/>
            <person name="Li M."/>
            <person name="Yan X."/>
            <person name="He Y."/>
            <person name="Liu Y."/>
            <person name="Wang X."/>
            <person name="Xiang C."/>
            <person name="Varshney R.K."/>
            <person name="Ding H."/>
            <person name="Gao S."/>
            <person name="Zong X."/>
        </authorList>
    </citation>
    <scope>NUCLEOTIDE SEQUENCE [LARGE SCALE GENOMIC DNA]</scope>
    <source>
        <strain evidence="1 2">cv. Zhongwan 6</strain>
    </source>
</reference>
<gene>
    <name evidence="1" type="ORF">KIW84_063402</name>
</gene>
<keyword evidence="2" id="KW-1185">Reference proteome</keyword>
<accession>A0A9D5A7P4</accession>
<protein>
    <submittedName>
        <fullName evidence="1">Uncharacterized protein</fullName>
    </submittedName>
</protein>
<comment type="caution">
    <text evidence="1">The sequence shown here is derived from an EMBL/GenBank/DDBJ whole genome shotgun (WGS) entry which is preliminary data.</text>
</comment>
<name>A0A9D5A7P4_PEA</name>
<evidence type="ECO:0000313" key="2">
    <source>
        <dbReference type="Proteomes" id="UP001058974"/>
    </source>
</evidence>
<sequence length="126" mass="14420">MNLKFKSDEIIIDDDGDEATVYGDNGRRGDNVIHTLNNLGPEYKEILTALHTRENPIGFEELHDLLQDYETYLTRDDVAPPITSSNPAYKDKPKFTKHGHPPKILMISLKHQPISIIPEDYHLEIL</sequence>
<proteinExistence type="predicted"/>
<organism evidence="1 2">
    <name type="scientific">Pisum sativum</name>
    <name type="common">Garden pea</name>
    <name type="synonym">Lathyrus oleraceus</name>
    <dbReference type="NCBI Taxonomy" id="3888"/>
    <lineage>
        <taxon>Eukaryota</taxon>
        <taxon>Viridiplantae</taxon>
        <taxon>Streptophyta</taxon>
        <taxon>Embryophyta</taxon>
        <taxon>Tracheophyta</taxon>
        <taxon>Spermatophyta</taxon>
        <taxon>Magnoliopsida</taxon>
        <taxon>eudicotyledons</taxon>
        <taxon>Gunneridae</taxon>
        <taxon>Pentapetalae</taxon>
        <taxon>rosids</taxon>
        <taxon>fabids</taxon>
        <taxon>Fabales</taxon>
        <taxon>Fabaceae</taxon>
        <taxon>Papilionoideae</taxon>
        <taxon>50 kb inversion clade</taxon>
        <taxon>NPAAA clade</taxon>
        <taxon>Hologalegina</taxon>
        <taxon>IRL clade</taxon>
        <taxon>Fabeae</taxon>
        <taxon>Lathyrus</taxon>
    </lineage>
</organism>
<dbReference type="EMBL" id="JAMSHJ010000006">
    <property type="protein sequence ID" value="KAI5397568.1"/>
    <property type="molecule type" value="Genomic_DNA"/>
</dbReference>